<organism evidence="2 3">
    <name type="scientific">Nannochloropsis gaditana</name>
    <dbReference type="NCBI Taxonomy" id="72520"/>
    <lineage>
        <taxon>Eukaryota</taxon>
        <taxon>Sar</taxon>
        <taxon>Stramenopiles</taxon>
        <taxon>Ochrophyta</taxon>
        <taxon>Eustigmatophyceae</taxon>
        <taxon>Eustigmatales</taxon>
        <taxon>Monodopsidaceae</taxon>
        <taxon>Nannochloropsis</taxon>
    </lineage>
</organism>
<sequence length="187" mass="19571">MTGVVTVTSSAQQPDIAAASASDEANGATMGEDTEDIEQELFGLPAGTDLTSTEVEASPAMAEAAFQSPNPLLEVLVRLIAAGEGTEEIKARLKEVEDRLGREEGGDLSPLPGSVMHAATLIAEGEYVRVLTETQVGRTFFATAATAAVGRKNQDVDSLEESVHQALNLALTRIIQGPPYPDLPKPA</sequence>
<name>W7TGM2_9STRA</name>
<dbReference type="EMBL" id="AZIL01000981">
    <property type="protein sequence ID" value="EWM25262.1"/>
    <property type="molecule type" value="Genomic_DNA"/>
</dbReference>
<comment type="caution">
    <text evidence="2">The sequence shown here is derived from an EMBL/GenBank/DDBJ whole genome shotgun (WGS) entry which is preliminary data.</text>
</comment>
<evidence type="ECO:0000313" key="2">
    <source>
        <dbReference type="EMBL" id="EWM25262.1"/>
    </source>
</evidence>
<evidence type="ECO:0000313" key="3">
    <source>
        <dbReference type="Proteomes" id="UP000019335"/>
    </source>
</evidence>
<feature type="compositionally biased region" description="Polar residues" evidence="1">
    <location>
        <begin position="1"/>
        <end position="13"/>
    </location>
</feature>
<dbReference type="AlphaFoldDB" id="W7TGM2"/>
<gene>
    <name evidence="2" type="ORF">Naga_101244g1</name>
</gene>
<accession>W7TGM2</accession>
<reference evidence="2 3" key="1">
    <citation type="journal article" date="2014" name="Mol. Plant">
        <title>Chromosome Scale Genome Assembly and Transcriptome Profiling of Nannochloropsis gaditana in Nitrogen Depletion.</title>
        <authorList>
            <person name="Corteggiani Carpinelli E."/>
            <person name="Telatin A."/>
            <person name="Vitulo N."/>
            <person name="Forcato C."/>
            <person name="D'Angelo M."/>
            <person name="Schiavon R."/>
            <person name="Vezzi A."/>
            <person name="Giacometti G.M."/>
            <person name="Morosinotto T."/>
            <person name="Valle G."/>
        </authorList>
    </citation>
    <scope>NUCLEOTIDE SEQUENCE [LARGE SCALE GENOMIC DNA]</scope>
    <source>
        <strain evidence="2 3">B-31</strain>
    </source>
</reference>
<feature type="region of interest" description="Disordered" evidence="1">
    <location>
        <begin position="1"/>
        <end position="37"/>
    </location>
</feature>
<evidence type="ECO:0000256" key="1">
    <source>
        <dbReference type="SAM" id="MobiDB-lite"/>
    </source>
</evidence>
<dbReference type="Proteomes" id="UP000019335">
    <property type="component" value="Chromosome 11"/>
</dbReference>
<protein>
    <submittedName>
        <fullName evidence="2">Uncharacterized protein</fullName>
    </submittedName>
</protein>
<proteinExistence type="predicted"/>
<keyword evidence="3" id="KW-1185">Reference proteome</keyword>